<dbReference type="EMBL" id="CSWP01000005">
    <property type="protein sequence ID" value="CPV56882.1"/>
    <property type="molecule type" value="Genomic_DNA"/>
</dbReference>
<evidence type="ECO:0008006" key="3">
    <source>
        <dbReference type="Google" id="ProtNLM"/>
    </source>
</evidence>
<name>A0A0U0ZPQ1_9MYCO</name>
<dbReference type="Proteomes" id="UP000045782">
    <property type="component" value="Unassembled WGS sequence"/>
</dbReference>
<evidence type="ECO:0000313" key="1">
    <source>
        <dbReference type="EMBL" id="CPV56882.1"/>
    </source>
</evidence>
<accession>A0A0U0ZPQ1</accession>
<reference evidence="1 2" key="1">
    <citation type="submission" date="2015-03" db="EMBL/GenBank/DDBJ databases">
        <authorList>
            <person name="Murphy D."/>
        </authorList>
    </citation>
    <scope>NUCLEOTIDE SEQUENCE [LARGE SCALE GENOMIC DNA]</scope>
    <source>
        <strain evidence="1 2">PAP088</strain>
    </source>
</reference>
<protein>
    <recommendedName>
        <fullName evidence="3">Minor tail protein</fullName>
    </recommendedName>
</protein>
<evidence type="ECO:0000313" key="2">
    <source>
        <dbReference type="Proteomes" id="UP000045782"/>
    </source>
</evidence>
<proteinExistence type="predicted"/>
<organism evidence="1 2">
    <name type="scientific">Mycobacteroides abscessus</name>
    <dbReference type="NCBI Taxonomy" id="36809"/>
    <lineage>
        <taxon>Bacteria</taxon>
        <taxon>Bacillati</taxon>
        <taxon>Actinomycetota</taxon>
        <taxon>Actinomycetes</taxon>
        <taxon>Mycobacteriales</taxon>
        <taxon>Mycobacteriaceae</taxon>
        <taxon>Mycobacteroides</taxon>
    </lineage>
</organism>
<dbReference type="AlphaFoldDB" id="A0A0U0ZPQ1"/>
<sequence>MAYRGYFALNGVEIANSSRVIAHLGQDVPTSDIGVFGDDPSIDCALIESTEFPGFYEIPDSSTEVSPGLLTPPNGARRLGPGLFEINGTCWGPIAFCGSCSTIVTYDDSWPGLREFLGDNIYRPELAPWYSTELPESTEFGGVWVMKIDGLGATPVERPITQMTGSGAAAGPHRDLSRTLTFEALMIACTHAGVEFGMDWLSCILRDTIDDNTSVLRYLAASPAHSGVDPASLVREVHGVVLTKEPRIISEYNTQAGQHHQANLYRISWEMTVLSPYAYLPQVRVPVDWDEITRQPVNWVHAADCEKPSTCSDMPVLFSADCVPEEIAILDTPPPVCGGCLPVGEIDKYSFRIPTMDYAFRCRDTAVTIAIRNLGQTPLTLQAFLRVCGTDVRCEDNRFPLQVSGLPPLTELVLDGISGRYWAIYDDRKHRAVGIVGTPNGAPWRPPRIDRETCWDFIVQTASTSQFEVTMTLTDREP</sequence>
<dbReference type="RefSeq" id="WP_016896094.1">
    <property type="nucleotide sequence ID" value="NZ_CSWP01000005.1"/>
</dbReference>
<gene>
    <name evidence="1" type="ORF">ERS075579_02851</name>
</gene>